<evidence type="ECO:0000313" key="2">
    <source>
        <dbReference type="Proteomes" id="UP001482620"/>
    </source>
</evidence>
<keyword evidence="2" id="KW-1185">Reference proteome</keyword>
<reference evidence="1 2" key="1">
    <citation type="submission" date="2021-06" db="EMBL/GenBank/DDBJ databases">
        <authorList>
            <person name="Palmer J.M."/>
        </authorList>
    </citation>
    <scope>NUCLEOTIDE SEQUENCE [LARGE SCALE GENOMIC DNA]</scope>
    <source>
        <strain evidence="2">if_2019</strain>
        <tissue evidence="1">Muscle</tissue>
    </source>
</reference>
<organism evidence="1 2">
    <name type="scientific">Ilyodon furcidens</name>
    <name type="common">goldbreast splitfin</name>
    <dbReference type="NCBI Taxonomy" id="33524"/>
    <lineage>
        <taxon>Eukaryota</taxon>
        <taxon>Metazoa</taxon>
        <taxon>Chordata</taxon>
        <taxon>Craniata</taxon>
        <taxon>Vertebrata</taxon>
        <taxon>Euteleostomi</taxon>
        <taxon>Actinopterygii</taxon>
        <taxon>Neopterygii</taxon>
        <taxon>Teleostei</taxon>
        <taxon>Neoteleostei</taxon>
        <taxon>Acanthomorphata</taxon>
        <taxon>Ovalentaria</taxon>
        <taxon>Atherinomorphae</taxon>
        <taxon>Cyprinodontiformes</taxon>
        <taxon>Goodeidae</taxon>
        <taxon>Ilyodon</taxon>
    </lineage>
</organism>
<sequence>MVKYFSVMLKSLDCSGHVLIKKAVCVLLINDLLYSNESGFSDSLHRHGRQLLLLLSCSFPNVSESVFEQQREHLGKCSHANRLQDNVLFICTQEAPVCPSYLSHCKLFMKFLQEQTFRVNNETGSLGRVNGLISDCRWVSGG</sequence>
<dbReference type="EMBL" id="JAHRIQ010071030">
    <property type="protein sequence ID" value="MEQ2244383.1"/>
    <property type="molecule type" value="Genomic_DNA"/>
</dbReference>
<name>A0ABV0UGL1_9TELE</name>
<gene>
    <name evidence="1" type="ORF">ILYODFUR_016588</name>
</gene>
<dbReference type="Proteomes" id="UP001482620">
    <property type="component" value="Unassembled WGS sequence"/>
</dbReference>
<comment type="caution">
    <text evidence="1">The sequence shown here is derived from an EMBL/GenBank/DDBJ whole genome shotgun (WGS) entry which is preliminary data.</text>
</comment>
<accession>A0ABV0UGL1</accession>
<protein>
    <submittedName>
        <fullName evidence="1">Uncharacterized protein</fullName>
    </submittedName>
</protein>
<proteinExistence type="predicted"/>
<evidence type="ECO:0000313" key="1">
    <source>
        <dbReference type="EMBL" id="MEQ2244383.1"/>
    </source>
</evidence>